<dbReference type="InterPro" id="IPR036291">
    <property type="entry name" value="NAD(P)-bd_dom_sf"/>
</dbReference>
<dbReference type="Pfam" id="PF02625">
    <property type="entry name" value="XdhC_CoxI"/>
    <property type="match status" value="1"/>
</dbReference>
<evidence type="ECO:0000313" key="4">
    <source>
        <dbReference type="Proteomes" id="UP000074294"/>
    </source>
</evidence>
<evidence type="ECO:0000259" key="1">
    <source>
        <dbReference type="Pfam" id="PF02625"/>
    </source>
</evidence>
<proteinExistence type="predicted"/>
<dbReference type="InterPro" id="IPR052698">
    <property type="entry name" value="MoCofactor_Util/Proc"/>
</dbReference>
<dbReference type="Pfam" id="PF13478">
    <property type="entry name" value="XdhC_C"/>
    <property type="match status" value="1"/>
</dbReference>
<comment type="caution">
    <text evidence="3">The sequence shown here is derived from an EMBL/GenBank/DDBJ whole genome shotgun (WGS) entry which is preliminary data.</text>
</comment>
<dbReference type="SUPFAM" id="SSF51735">
    <property type="entry name" value="NAD(P)-binding Rossmann-fold domains"/>
    <property type="match status" value="1"/>
</dbReference>
<organism evidence="3 4">
    <name type="scientific">Hadarchaeum yellowstonense</name>
    <dbReference type="NCBI Taxonomy" id="1776334"/>
    <lineage>
        <taxon>Archaea</taxon>
        <taxon>Methanobacteriati</taxon>
        <taxon>Candidatus Hadarchaeota</taxon>
        <taxon>Candidatus Hadarchaeia</taxon>
        <taxon>Candidatus Hadarchaeales</taxon>
        <taxon>Candidatus Hadarchaeaceae</taxon>
        <taxon>Candidatus Hadarchaeum</taxon>
    </lineage>
</organism>
<dbReference type="AlphaFoldDB" id="A0A147K0I0"/>
<feature type="domain" description="XdhC- CoxI" evidence="1">
    <location>
        <begin position="12"/>
        <end position="77"/>
    </location>
</feature>
<reference evidence="3 4" key="1">
    <citation type="journal article" date="2016" name="Nat. Microbiol.">
        <title>Genomic inference of the metabolism of cosmopolitan subsurface Archaea, Hadesarchaea.</title>
        <authorList>
            <person name="Baker B.J."/>
            <person name="Saw J.H."/>
            <person name="Lind A.E."/>
            <person name="Lazar C.S."/>
            <person name="Hinrichs K.-U."/>
            <person name="Teske A.P."/>
            <person name="Ettema T.J."/>
        </authorList>
    </citation>
    <scope>NUCLEOTIDE SEQUENCE [LARGE SCALE GENOMIC DNA]</scope>
</reference>
<dbReference type="PANTHER" id="PTHR30388">
    <property type="entry name" value="ALDEHYDE OXIDOREDUCTASE MOLYBDENUM COFACTOR ASSEMBLY PROTEIN"/>
    <property type="match status" value="1"/>
</dbReference>
<evidence type="ECO:0000259" key="2">
    <source>
        <dbReference type="Pfam" id="PF13478"/>
    </source>
</evidence>
<accession>A0A147K0I0</accession>
<name>A0A147K0I0_HADYE</name>
<evidence type="ECO:0008006" key="5">
    <source>
        <dbReference type="Google" id="ProtNLM"/>
    </source>
</evidence>
<dbReference type="EMBL" id="LQMQ01000007">
    <property type="protein sequence ID" value="KUO42384.1"/>
    <property type="molecule type" value="Genomic_DNA"/>
</dbReference>
<dbReference type="STRING" id="1776334.APZ16_02815"/>
<evidence type="ECO:0000313" key="3">
    <source>
        <dbReference type="EMBL" id="KUO42384.1"/>
    </source>
</evidence>
<dbReference type="PANTHER" id="PTHR30388:SF6">
    <property type="entry name" value="XANTHINE DEHYDROGENASE SUBUNIT A-RELATED"/>
    <property type="match status" value="1"/>
</dbReference>
<feature type="domain" description="XdhC Rossmann" evidence="2">
    <location>
        <begin position="109"/>
        <end position="247"/>
    </location>
</feature>
<dbReference type="Proteomes" id="UP000074294">
    <property type="component" value="Unassembled WGS sequence"/>
</dbReference>
<sequence>MHEKIYKKINELLERGETFAVVTIVRTEGSTPRKAGAKMIVLPDGSTFGTIGGDCVEAGAVAEALEAMKEGKSKTFTVALKEEELGGIGMKCGGMAEVYIEIITPTPKLLIIGGGNIGSQLAKLGHDVGFSVTVIDPAVKREDFPEFVEVIPEPVEKGVARVAITPQTYIVIATGHKYDEDALRAVINSNAAYIGMVGSRRKAAVTLKKLIDEGIPEEKVKMVHTPVGLDIGAETPEEIAISIMAEIIKERRKPGATGGSLKISF</sequence>
<dbReference type="InterPro" id="IPR027051">
    <property type="entry name" value="XdhC_Rossmann_dom"/>
</dbReference>
<protein>
    <recommendedName>
        <fullName evidence="5">Xanthine dehydrogenase</fullName>
    </recommendedName>
</protein>
<gene>
    <name evidence="3" type="ORF">APZ16_02815</name>
</gene>
<dbReference type="InterPro" id="IPR003777">
    <property type="entry name" value="XdhC_CoxI"/>
</dbReference>
<dbReference type="Gene3D" id="3.40.50.720">
    <property type="entry name" value="NAD(P)-binding Rossmann-like Domain"/>
    <property type="match status" value="1"/>
</dbReference>